<evidence type="ECO:0000313" key="2">
    <source>
        <dbReference type="EMBL" id="JAR90897.1"/>
    </source>
</evidence>
<accession>A0A147BJD1</accession>
<feature type="signal peptide" evidence="1">
    <location>
        <begin position="1"/>
        <end position="24"/>
    </location>
</feature>
<evidence type="ECO:0000256" key="1">
    <source>
        <dbReference type="SAM" id="SignalP"/>
    </source>
</evidence>
<name>A0A147BJD1_IXORI</name>
<organism evidence="2">
    <name type="scientific">Ixodes ricinus</name>
    <name type="common">Common tick</name>
    <name type="synonym">Acarus ricinus</name>
    <dbReference type="NCBI Taxonomy" id="34613"/>
    <lineage>
        <taxon>Eukaryota</taxon>
        <taxon>Metazoa</taxon>
        <taxon>Ecdysozoa</taxon>
        <taxon>Arthropoda</taxon>
        <taxon>Chelicerata</taxon>
        <taxon>Arachnida</taxon>
        <taxon>Acari</taxon>
        <taxon>Parasitiformes</taxon>
        <taxon>Ixodida</taxon>
        <taxon>Ixodoidea</taxon>
        <taxon>Ixodidae</taxon>
        <taxon>Ixodinae</taxon>
        <taxon>Ixodes</taxon>
    </lineage>
</organism>
<feature type="chain" id="PRO_5007542455" evidence="1">
    <location>
        <begin position="25"/>
        <end position="124"/>
    </location>
</feature>
<dbReference type="AlphaFoldDB" id="A0A147BJD1"/>
<protein>
    <submittedName>
        <fullName evidence="2">Putative secreted protein</fullName>
    </submittedName>
</protein>
<dbReference type="EMBL" id="GEGO01004507">
    <property type="protein sequence ID" value="JAR90897.1"/>
    <property type="molecule type" value="Transcribed_RNA"/>
</dbReference>
<keyword evidence="1" id="KW-0732">Signal</keyword>
<proteinExistence type="predicted"/>
<reference evidence="2" key="1">
    <citation type="journal article" date="2018" name="PLoS Negl. Trop. Dis.">
        <title>Sialome diversity of ticks revealed by RNAseq of single tick salivary glands.</title>
        <authorList>
            <person name="Perner J."/>
            <person name="Kropackova S."/>
            <person name="Kopacek P."/>
            <person name="Ribeiro J.M."/>
        </authorList>
    </citation>
    <scope>NUCLEOTIDE SEQUENCE</scope>
    <source>
        <strain evidence="2">Siblings of single egg batch collected in Ceske Budejovice</strain>
        <tissue evidence="2">Salivary glands</tissue>
    </source>
</reference>
<sequence>MCSQNLFAAFLSFLFISIIHCTRALPILACIKADVFLFCSWKFSHFDATSAGKAPLFCAHLCSLDTYWCRNMAALTSLSHQLCGLCLCFCSNSVFKIPIRSPYVHSLSGCFGTMLSILLDTFCI</sequence>